<dbReference type="EMBL" id="FZOF01000005">
    <property type="protein sequence ID" value="SNS40909.1"/>
    <property type="molecule type" value="Genomic_DNA"/>
</dbReference>
<dbReference type="Proteomes" id="UP000198280">
    <property type="component" value="Unassembled WGS sequence"/>
</dbReference>
<accession>A0A239E8U2</accession>
<organism evidence="1 2">
    <name type="scientific">Actinacidiphila glaucinigra</name>
    <dbReference type="NCBI Taxonomy" id="235986"/>
    <lineage>
        <taxon>Bacteria</taxon>
        <taxon>Bacillati</taxon>
        <taxon>Actinomycetota</taxon>
        <taxon>Actinomycetes</taxon>
        <taxon>Kitasatosporales</taxon>
        <taxon>Streptomycetaceae</taxon>
        <taxon>Actinacidiphila</taxon>
    </lineage>
</organism>
<evidence type="ECO:0000313" key="1">
    <source>
        <dbReference type="EMBL" id="SNS40909.1"/>
    </source>
</evidence>
<dbReference type="OrthoDB" id="7871924at2"/>
<reference evidence="1 2" key="1">
    <citation type="submission" date="2017-06" db="EMBL/GenBank/DDBJ databases">
        <authorList>
            <person name="Kim H.J."/>
            <person name="Triplett B.A."/>
        </authorList>
    </citation>
    <scope>NUCLEOTIDE SEQUENCE [LARGE SCALE GENOMIC DNA]</scope>
    <source>
        <strain evidence="1 2">CGMCC 4.1858</strain>
    </source>
</reference>
<sequence>MSDDVLSVIPTDPRWQPGRDAAERAAALVASLEPGDPDGADVEIEVSRYDTVMPVDCGGNLAAIGCPLCGGSVDTRWWADLLEAHADEGFETLAVDVPCCGGATSLDALRHDWPCGFARFEIAVWNPARDWFGAHELAALGEALGHPVRQIRARV</sequence>
<protein>
    <submittedName>
        <fullName evidence="1">Uncharacterized protein</fullName>
    </submittedName>
</protein>
<dbReference type="AlphaFoldDB" id="A0A239E8U2"/>
<proteinExistence type="predicted"/>
<dbReference type="RefSeq" id="WP_089223919.1">
    <property type="nucleotide sequence ID" value="NZ_FZOF01000005.1"/>
</dbReference>
<gene>
    <name evidence="1" type="ORF">SAMN05216252_105373</name>
</gene>
<name>A0A239E8U2_9ACTN</name>
<evidence type="ECO:0000313" key="2">
    <source>
        <dbReference type="Proteomes" id="UP000198280"/>
    </source>
</evidence>
<keyword evidence="2" id="KW-1185">Reference proteome</keyword>